<evidence type="ECO:0000256" key="1">
    <source>
        <dbReference type="ARBA" id="ARBA00004496"/>
    </source>
</evidence>
<dbReference type="Gene3D" id="2.30.30.140">
    <property type="match status" value="1"/>
</dbReference>
<dbReference type="InterPro" id="IPR035437">
    <property type="entry name" value="SNase_OB-fold_sf"/>
</dbReference>
<sequence>MQGYATVKSVLSGDTVILMGNASKGCAPEMQLSLAFCQAPRVARTAEGVEEPFGFESREFLRKMVIGHVVKFAVLYKVDAISRSFGTISLEDKDIVREMVSNGMVSVRSERDDKGHKALYEDLLELQVAARDNHLGMWSGRNGARVVKWTMPDPESFFKANKQLPIPAVVEQVRDGCTFKLYSLDGGDCFTLHLAGLQCPRITYTADGTASYELFAQEARAFSELRLLNRSVIVYIDGMDKFSNFYGRVEHPRGNIALDLLHYGIARVVDWSLNLLESGLALQYREAELEAKERQRKLWKDWQPVTTVLEEIEGTVFQVLSGDCFVLLLHDKTPQFLGSQRRVCLSSIRAPKLGNAKKGVADEPCANEAKQALVKLAIGKKVKLSVDYTRDVMTGVEETQYTFCSAWLGEVNLNEAMVAQGWCQVIRHRQDEPRAANYDQLLMAEEKAKAAKKGVYGKKSTSVLRRVDYSETPSKAQTNLHFLKEKKRYSGYIEYVFSAAHYLVVLPGENCQFSLVLQGVKAPLSSEKNKPEAYGDESLLFSRYHYLQRNVEVEVYSCDKIGHFIGNLFVGGGRDSLVLSLLRQGCVYINEKAIDFCSNADAMQDAEDEAKEGRRGYWKEYKELVKPTEVAVSGEMEVRITSIKSGNEFFVIAQSDAPTVRSIETALHRLPVPNDTPVMEPKIGAIYACLTPLRGSQQWTRGRVVSIRGSAISVFLLDVGSTVSTSTHALHTIDAAIARLPPQARLCVLAGVEVPSAGKWADESKACLEDLTDRDHFKASVVLRDTLNRLAVFLYREGDEDVTVNEMMLSEGWGRLEGNAYARFKGSEEILNSMKEYQEDAKEDRVGVFQYGDIGFDNDK</sequence>
<feature type="domain" description="TNase-like" evidence="5">
    <location>
        <begin position="1"/>
        <end position="140"/>
    </location>
</feature>
<dbReference type="Proteomes" id="UP000078348">
    <property type="component" value="Unassembled WGS sequence"/>
</dbReference>
<dbReference type="PANTHER" id="PTHR12302">
    <property type="entry name" value="EBNA2 BINDING PROTEIN P100"/>
    <property type="match status" value="1"/>
</dbReference>
<dbReference type="GO" id="GO:0005634">
    <property type="term" value="C:nucleus"/>
    <property type="evidence" value="ECO:0007669"/>
    <property type="project" value="TreeGrafter"/>
</dbReference>
<dbReference type="AlphaFoldDB" id="A0A196SBA5"/>
<dbReference type="FunFam" id="2.40.50.90:FF:000002">
    <property type="entry name" value="Staphylococcal nuclease domain-containing protein"/>
    <property type="match status" value="1"/>
</dbReference>
<evidence type="ECO:0000259" key="5">
    <source>
        <dbReference type="PROSITE" id="PS50830"/>
    </source>
</evidence>
<protein>
    <submittedName>
        <fullName evidence="6">Nuclease</fullName>
    </submittedName>
</protein>
<evidence type="ECO:0000256" key="3">
    <source>
        <dbReference type="ARBA" id="ARBA00022737"/>
    </source>
</evidence>
<gene>
    <name evidence="6" type="ORF">AV274_4007</name>
</gene>
<feature type="domain" description="TNase-like" evidence="5">
    <location>
        <begin position="487"/>
        <end position="620"/>
    </location>
</feature>
<keyword evidence="3" id="KW-0677">Repeat</keyword>
<organism evidence="6 7">
    <name type="scientific">Blastocystis sp. subtype 1 (strain ATCC 50177 / NandII)</name>
    <dbReference type="NCBI Taxonomy" id="478820"/>
    <lineage>
        <taxon>Eukaryota</taxon>
        <taxon>Sar</taxon>
        <taxon>Stramenopiles</taxon>
        <taxon>Bigyra</taxon>
        <taxon>Opalozoa</taxon>
        <taxon>Opalinata</taxon>
        <taxon>Blastocystidae</taxon>
        <taxon>Blastocystis</taxon>
    </lineage>
</organism>
<dbReference type="GO" id="GO:0031332">
    <property type="term" value="C:RNAi effector complex"/>
    <property type="evidence" value="ECO:0007669"/>
    <property type="project" value="InterPro"/>
</dbReference>
<evidence type="ECO:0000313" key="7">
    <source>
        <dbReference type="Proteomes" id="UP000078348"/>
    </source>
</evidence>
<dbReference type="SUPFAM" id="SSF50199">
    <property type="entry name" value="Staphylococcal nuclease"/>
    <property type="match status" value="5"/>
</dbReference>
<dbReference type="Gene3D" id="2.40.50.90">
    <property type="match status" value="5"/>
</dbReference>
<dbReference type="Pfam" id="PF00565">
    <property type="entry name" value="SNase"/>
    <property type="match status" value="4"/>
</dbReference>
<dbReference type="GO" id="GO:0031047">
    <property type="term" value="P:regulatory ncRNA-mediated gene silencing"/>
    <property type="evidence" value="ECO:0007669"/>
    <property type="project" value="UniProtKB-UniRule"/>
</dbReference>
<dbReference type="GO" id="GO:0005829">
    <property type="term" value="C:cytosol"/>
    <property type="evidence" value="ECO:0007669"/>
    <property type="project" value="UniProtKB-UniRule"/>
</dbReference>
<dbReference type="STRING" id="478820.A0A196SBA5"/>
<dbReference type="PROSITE" id="PS50830">
    <property type="entry name" value="TNASE_3"/>
    <property type="match status" value="4"/>
</dbReference>
<dbReference type="PIRSF" id="PIRSF017179">
    <property type="entry name" value="RISC-Tudor-SN"/>
    <property type="match status" value="1"/>
</dbReference>
<dbReference type="InterPro" id="IPR016685">
    <property type="entry name" value="Silence_cplx_Nase-comp_TudorSN"/>
</dbReference>
<keyword evidence="7" id="KW-1185">Reference proteome</keyword>
<dbReference type="GO" id="GO:0003723">
    <property type="term" value="F:RNA binding"/>
    <property type="evidence" value="ECO:0007669"/>
    <property type="project" value="UniProtKB-UniRule"/>
</dbReference>
<dbReference type="OrthoDB" id="10023235at2759"/>
<dbReference type="PANTHER" id="PTHR12302:SF2">
    <property type="entry name" value="STAPHYLOCOCCAL NUCLEASE DOMAIN-CONTAINING PROTEIN 1"/>
    <property type="match status" value="1"/>
</dbReference>
<evidence type="ECO:0000313" key="6">
    <source>
        <dbReference type="EMBL" id="OAO14303.1"/>
    </source>
</evidence>
<dbReference type="Pfam" id="PF00567">
    <property type="entry name" value="TUDOR"/>
    <property type="match status" value="1"/>
</dbReference>
<reference evidence="6 7" key="1">
    <citation type="submission" date="2016-05" db="EMBL/GenBank/DDBJ databases">
        <title>Nuclear genome of Blastocystis sp. subtype 1 NandII.</title>
        <authorList>
            <person name="Gentekaki E."/>
            <person name="Curtis B."/>
            <person name="Stairs C."/>
            <person name="Eme L."/>
            <person name="Herman E."/>
            <person name="Klimes V."/>
            <person name="Arias M.C."/>
            <person name="Elias M."/>
            <person name="Hilliou F."/>
            <person name="Klute M."/>
            <person name="Malik S.-B."/>
            <person name="Pightling A."/>
            <person name="Rachubinski R."/>
            <person name="Salas D."/>
            <person name="Schlacht A."/>
            <person name="Suga H."/>
            <person name="Archibald J."/>
            <person name="Ball S.G."/>
            <person name="Clark G."/>
            <person name="Dacks J."/>
            <person name="Van Der Giezen M."/>
            <person name="Tsaousis A."/>
            <person name="Roger A."/>
        </authorList>
    </citation>
    <scope>NUCLEOTIDE SEQUENCE [LARGE SCALE GENOMIC DNA]</scope>
    <source>
        <strain evidence="7">ATCC 50177 / NandII</strain>
    </source>
</reference>
<dbReference type="InterPro" id="IPR016071">
    <property type="entry name" value="Staphylococal_nuclease_OB-fold"/>
</dbReference>
<feature type="domain" description="TNase-like" evidence="5">
    <location>
        <begin position="310"/>
        <end position="458"/>
    </location>
</feature>
<accession>A0A196SBA5</accession>
<comment type="subcellular location">
    <subcellularLocation>
        <location evidence="1 4">Cytoplasm</location>
    </subcellularLocation>
</comment>
<feature type="domain" description="TNase-like" evidence="5">
    <location>
        <begin position="164"/>
        <end position="301"/>
    </location>
</feature>
<dbReference type="SMART" id="SM00318">
    <property type="entry name" value="SNc"/>
    <property type="match status" value="5"/>
</dbReference>
<keyword evidence="2 4" id="KW-0963">Cytoplasm</keyword>
<evidence type="ECO:0000256" key="2">
    <source>
        <dbReference type="ARBA" id="ARBA00022490"/>
    </source>
</evidence>
<evidence type="ECO:0000256" key="4">
    <source>
        <dbReference type="PIRNR" id="PIRNR017179"/>
    </source>
</evidence>
<name>A0A196SBA5_BLAHN</name>
<dbReference type="GO" id="GO:0004518">
    <property type="term" value="F:nuclease activity"/>
    <property type="evidence" value="ECO:0007669"/>
    <property type="project" value="TreeGrafter"/>
</dbReference>
<dbReference type="GO" id="GO:0006402">
    <property type="term" value="P:mRNA catabolic process"/>
    <property type="evidence" value="ECO:0007669"/>
    <property type="project" value="UniProtKB-UniRule"/>
</dbReference>
<comment type="caution">
    <text evidence="6">The sequence shown here is derived from an EMBL/GenBank/DDBJ whole genome shotgun (WGS) entry which is preliminary data.</text>
</comment>
<dbReference type="EMBL" id="LXWW01000264">
    <property type="protein sequence ID" value="OAO14303.1"/>
    <property type="molecule type" value="Genomic_DNA"/>
</dbReference>
<dbReference type="InterPro" id="IPR002999">
    <property type="entry name" value="Tudor"/>
</dbReference>
<proteinExistence type="predicted"/>